<dbReference type="EMBL" id="JBHSWU010001351">
    <property type="protein sequence ID" value="MFC6726736.1"/>
    <property type="molecule type" value="Genomic_DNA"/>
</dbReference>
<feature type="non-terminal residue" evidence="1">
    <location>
        <position position="1"/>
    </location>
</feature>
<keyword evidence="1" id="KW-0808">Transferase</keyword>
<keyword evidence="1" id="KW-0489">Methyltransferase</keyword>
<proteinExistence type="predicted"/>
<organism evidence="1 2">
    <name type="scientific">Halobium palmae</name>
    <dbReference type="NCBI Taxonomy" id="1776492"/>
    <lineage>
        <taxon>Archaea</taxon>
        <taxon>Methanobacteriati</taxon>
        <taxon>Methanobacteriota</taxon>
        <taxon>Stenosarchaea group</taxon>
        <taxon>Halobacteria</taxon>
        <taxon>Halobacteriales</taxon>
        <taxon>Haloferacaceae</taxon>
        <taxon>Halobium</taxon>
    </lineage>
</organism>
<dbReference type="AlphaFoldDB" id="A0ABD5S5A7"/>
<keyword evidence="2" id="KW-1185">Reference proteome</keyword>
<evidence type="ECO:0000313" key="1">
    <source>
        <dbReference type="EMBL" id="MFC6726736.1"/>
    </source>
</evidence>
<accession>A0ABD5S5A7</accession>
<reference evidence="1 2" key="1">
    <citation type="journal article" date="2019" name="Int. J. Syst. Evol. Microbiol.">
        <title>The Global Catalogue of Microorganisms (GCM) 10K type strain sequencing project: providing services to taxonomists for standard genome sequencing and annotation.</title>
        <authorList>
            <consortium name="The Broad Institute Genomics Platform"/>
            <consortium name="The Broad Institute Genome Sequencing Center for Infectious Disease"/>
            <person name="Wu L."/>
            <person name="Ma J."/>
        </authorList>
    </citation>
    <scope>NUCLEOTIDE SEQUENCE [LARGE SCALE GENOMIC DNA]</scope>
    <source>
        <strain evidence="1 2">NBRC 111368</strain>
    </source>
</reference>
<dbReference type="GO" id="GO:0008168">
    <property type="term" value="F:methyltransferase activity"/>
    <property type="evidence" value="ECO:0007669"/>
    <property type="project" value="UniProtKB-KW"/>
</dbReference>
<dbReference type="Gene3D" id="3.40.50.150">
    <property type="entry name" value="Vaccinia Virus protein VP39"/>
    <property type="match status" value="1"/>
</dbReference>
<evidence type="ECO:0000313" key="2">
    <source>
        <dbReference type="Proteomes" id="UP001596328"/>
    </source>
</evidence>
<protein>
    <submittedName>
        <fullName evidence="1">RNA methyltransferase</fullName>
    </submittedName>
</protein>
<name>A0ABD5S5A7_9EURY</name>
<dbReference type="GO" id="GO:0032259">
    <property type="term" value="P:methylation"/>
    <property type="evidence" value="ECO:0007669"/>
    <property type="project" value="UniProtKB-KW"/>
</dbReference>
<dbReference type="InterPro" id="IPR029063">
    <property type="entry name" value="SAM-dependent_MTases_sf"/>
</dbReference>
<gene>
    <name evidence="1" type="ORF">ACFQE1_20655</name>
</gene>
<sequence length="77" mass="8770">REFLLAAAAFADVSYSVHNAVSREFVESLVADVEGEVTDAFRADFAVERQFDFHEAERRELETEVFRVEWSRAVGDA</sequence>
<comment type="caution">
    <text evidence="1">The sequence shown here is derived from an EMBL/GenBank/DDBJ whole genome shotgun (WGS) entry which is preliminary data.</text>
</comment>
<dbReference type="Proteomes" id="UP001596328">
    <property type="component" value="Unassembled WGS sequence"/>
</dbReference>